<organism evidence="1 2">
    <name type="scientific">Pedobacter roseus</name>
    <dbReference type="NCBI Taxonomy" id="336820"/>
    <lineage>
        <taxon>Bacteria</taxon>
        <taxon>Pseudomonadati</taxon>
        <taxon>Bacteroidota</taxon>
        <taxon>Sphingobacteriia</taxon>
        <taxon>Sphingobacteriales</taxon>
        <taxon>Sphingobacteriaceae</taxon>
        <taxon>Pedobacter</taxon>
    </lineage>
</organism>
<sequence>MKKLMLLLIMGIALLNCKKNKSTSECENKVCTEEFAMLGIKFVENKGAGAEIKDLNVVNQRTGEKLYAKSSASTSTVKGFYIVLDDGNKSQLSESGDDLKITGTSATTNQAKSVIIKASGGKCACHIKKITGPEQVAFD</sequence>
<dbReference type="EMBL" id="CP060723">
    <property type="protein sequence ID" value="QNN41939.1"/>
    <property type="molecule type" value="Genomic_DNA"/>
</dbReference>
<protein>
    <submittedName>
        <fullName evidence="1">Uncharacterized protein</fullName>
    </submittedName>
</protein>
<evidence type="ECO:0000313" key="1">
    <source>
        <dbReference type="EMBL" id="QNN41939.1"/>
    </source>
</evidence>
<reference evidence="1 2" key="1">
    <citation type="submission" date="2020-08" db="EMBL/GenBank/DDBJ databases">
        <title>Genome sequence of Pedobacter roseus KACC 11594T.</title>
        <authorList>
            <person name="Hyun D.-W."/>
            <person name="Bae J.-W."/>
        </authorList>
    </citation>
    <scope>NUCLEOTIDE SEQUENCE [LARGE SCALE GENOMIC DNA]</scope>
    <source>
        <strain evidence="1 2">KACC 11594</strain>
    </source>
</reference>
<evidence type="ECO:0000313" key="2">
    <source>
        <dbReference type="Proteomes" id="UP000515806"/>
    </source>
</evidence>
<dbReference type="RefSeq" id="WP_187592507.1">
    <property type="nucleotide sequence ID" value="NZ_CP060723.1"/>
</dbReference>
<dbReference type="AlphaFoldDB" id="A0A7G9QF14"/>
<dbReference type="Proteomes" id="UP000515806">
    <property type="component" value="Chromosome"/>
</dbReference>
<proteinExistence type="predicted"/>
<gene>
    <name evidence="1" type="ORF">H9L23_23060</name>
</gene>
<accession>A0A7G9QF14</accession>
<keyword evidence="2" id="KW-1185">Reference proteome</keyword>
<dbReference type="KEGG" id="proe:H9L23_23060"/>
<name>A0A7G9QF14_9SPHI</name>